<comment type="caution">
    <text evidence="2">The sequence shown here is derived from an EMBL/GenBank/DDBJ whole genome shotgun (WGS) entry which is preliminary data.</text>
</comment>
<dbReference type="Pfam" id="PF10106">
    <property type="entry name" value="DUF2345"/>
    <property type="match status" value="1"/>
</dbReference>
<gene>
    <name evidence="2" type="ORF">PSEWESI4_04110</name>
</gene>
<name>A0A7U7IB13_9GAMM</name>
<evidence type="ECO:0000259" key="1">
    <source>
        <dbReference type="Pfam" id="PF10106"/>
    </source>
</evidence>
<dbReference type="EMBL" id="CAJFCI010000077">
    <property type="protein sequence ID" value="CAD5109796.1"/>
    <property type="molecule type" value="Genomic_DNA"/>
</dbReference>
<accession>A0A7U7IB13</accession>
<reference evidence="2 3" key="1">
    <citation type="submission" date="2020-08" db="EMBL/GenBank/DDBJ databases">
        <authorList>
            <person name="Criscuolo A."/>
        </authorList>
    </citation>
    <scope>NUCLEOTIDE SEQUENCE [LARGE SCALE GENOMIC DNA]</scope>
    <source>
        <strain evidence="2">CIP111764</strain>
    </source>
</reference>
<dbReference type="InterPro" id="IPR018769">
    <property type="entry name" value="VgrG2_DUF2345"/>
</dbReference>
<feature type="domain" description="DUF2345" evidence="1">
    <location>
        <begin position="1"/>
        <end position="70"/>
    </location>
</feature>
<evidence type="ECO:0000313" key="2">
    <source>
        <dbReference type="EMBL" id="CAD5109796.1"/>
    </source>
</evidence>
<proteinExistence type="predicted"/>
<sequence>MQAQHNDIKVQADQSVEISASRQHIRLDASKHITLLCGGAYIKIADGNIEMGMPGEFTVKASQHGFVGPAQIAPSLPDFPDTTTSPLKKTMRVSLGALPGFLSNYAGEPYRLLADDALLETGTLDEQGQLKWEHRDGTQKYTLELLTGQRFELDAQERFSEDADTGQVQKLSNQGYRSLPSTADGLQHGGDAFRALQALFKSI</sequence>
<protein>
    <recommendedName>
        <fullName evidence="1">DUF2345 domain-containing protein</fullName>
    </recommendedName>
</protein>
<organism evidence="2 3">
    <name type="scientific">Zestomonas carbonaria</name>
    <dbReference type="NCBI Taxonomy" id="2762745"/>
    <lineage>
        <taxon>Bacteria</taxon>
        <taxon>Pseudomonadati</taxon>
        <taxon>Pseudomonadota</taxon>
        <taxon>Gammaproteobacteria</taxon>
        <taxon>Pseudomonadales</taxon>
        <taxon>Pseudomonadaceae</taxon>
        <taxon>Zestomonas</taxon>
    </lineage>
</organism>
<dbReference type="Proteomes" id="UP000583387">
    <property type="component" value="Unassembled WGS sequence"/>
</dbReference>
<dbReference type="AlphaFoldDB" id="A0A7U7IB13"/>
<evidence type="ECO:0000313" key="3">
    <source>
        <dbReference type="Proteomes" id="UP000583387"/>
    </source>
</evidence>
<keyword evidence="3" id="KW-1185">Reference proteome</keyword>